<sequence length="984" mass="112993">MKRLKRRRDEEDKEIHPPRPHINGAIAHLTPTAPHITTYLFPTLADIPDLLLAKAFKETQVRRFRGHEYSSEEVVHEVLEETWSKFLQKVEGTSSNAGGRNVSTSQLTEHSSAHMMPLTESRASENWLLENLSVDLNSNLPPPQGHLSEHQVLTTELNDFIHMHQENFRLCGNNKPDDPIGDEEESIMNDNGRGICISLFLITLVVISNLIGGILILSKSSTTEHPYTCHTPNCVRMGQWIKKAMDPTTNPCDDFYQFACGSYIKRRPPPKQIRPGEPLYLHREGIPVDFAQNEKIGKFLKKVSSFPENQLLPFYQACINTKRRDEEGTMPLTNLFSQVRILSPQAGAFSASHRFNVARVMGRIFRKTNRLFFVDFDGVVDNTIIFKLSKPALDVLMTPPEQYAETMRKAWRLLSHLVYVNGDEEIETIIYLVMKFEAELSIIRSKGAESSVFGFPANFNQNVPKPAKFHSNYVRLRGRFEWDDLVAAIFDYTEGNYDEYQVFFNLWSSFYSKEDRFFLMYLQDTLMNTPAYTIFRYMQWELIKVFGFDLNTEMQDIMLHIYPTSGSSLIERCFRSIFSNLHVLAAHRFKMLIDNPDAIDRNMTLVSDKIFDTYVGAIQQLELPAALKASLLATSKTLKVVIEPLSGLKPHLKLFYASLNCSKDHFLNVMQARSIKAMNAVVKAKRKPPFHLWVDGEYSLTEITQMSFADSWSTIRFMHIPFAAMQEPYMDNDLPVLDIAGYGQYVVSVFLVQNALEDLFQLYESFSRVYEPRTEVMLVKELKKALLERVDCVVSSFSNMTLRGHPHLKLNAHLPGIRMNMLANTFAIELTMLVIDTIFNSTVAPTEAEKSSPIYELQHAKEKLTEKFPRYQILPGLEQYSPRQVAFLSIARQNCQTFPTPRIEHRMKHGPLLRELRIKGSFRNSPVFANAWNCPKKSFMNPKKKCIILLGEKATKLDVSQDDESVGSHLTFEDEHRHSHNHDD</sequence>
<dbReference type="SUPFAM" id="SSF55486">
    <property type="entry name" value="Metalloproteases ('zincins'), catalytic domain"/>
    <property type="match status" value="2"/>
</dbReference>
<dbReference type="PANTHER" id="PTHR11733:SF241">
    <property type="entry name" value="GH26575P-RELATED"/>
    <property type="match status" value="1"/>
</dbReference>
<evidence type="ECO:0000256" key="4">
    <source>
        <dbReference type="ARBA" id="ARBA00022670"/>
    </source>
</evidence>
<comment type="similarity">
    <text evidence="3">Belongs to the peptidase M13 family.</text>
</comment>
<evidence type="ECO:0000313" key="14">
    <source>
        <dbReference type="Proteomes" id="UP001642540"/>
    </source>
</evidence>
<dbReference type="EMBL" id="CAXLJM020000016">
    <property type="protein sequence ID" value="CAL8083452.1"/>
    <property type="molecule type" value="Genomic_DNA"/>
</dbReference>
<feature type="compositionally biased region" description="Basic and acidic residues" evidence="9">
    <location>
        <begin position="7"/>
        <end position="17"/>
    </location>
</feature>
<accession>A0ABP1PZD4</accession>
<feature type="domain" description="Peptidase M13 N-terminal" evidence="12">
    <location>
        <begin position="251"/>
        <end position="620"/>
    </location>
</feature>
<keyword evidence="7" id="KW-0862">Zinc</keyword>
<evidence type="ECO:0000256" key="8">
    <source>
        <dbReference type="ARBA" id="ARBA00023049"/>
    </source>
</evidence>
<feature type="domain" description="Peptidase M13 C-terminal" evidence="11">
    <location>
        <begin position="872"/>
        <end position="946"/>
    </location>
</feature>
<name>A0ABP1PZD4_9HEXA</name>
<dbReference type="PROSITE" id="PS51885">
    <property type="entry name" value="NEPRILYSIN"/>
    <property type="match status" value="1"/>
</dbReference>
<keyword evidence="4" id="KW-0645">Protease</keyword>
<evidence type="ECO:0000256" key="1">
    <source>
        <dbReference type="ARBA" id="ARBA00001947"/>
    </source>
</evidence>
<keyword evidence="10" id="KW-0472">Membrane</keyword>
<keyword evidence="6" id="KW-0378">Hydrolase</keyword>
<dbReference type="Gene3D" id="1.10.1380.10">
    <property type="entry name" value="Neutral endopeptidase , domain2"/>
    <property type="match status" value="1"/>
</dbReference>
<evidence type="ECO:0000256" key="5">
    <source>
        <dbReference type="ARBA" id="ARBA00022723"/>
    </source>
</evidence>
<feature type="transmembrane region" description="Helical" evidence="10">
    <location>
        <begin position="195"/>
        <end position="217"/>
    </location>
</feature>
<dbReference type="InterPro" id="IPR008753">
    <property type="entry name" value="Peptidase_M13_N"/>
</dbReference>
<proteinExistence type="inferred from homology"/>
<evidence type="ECO:0000259" key="12">
    <source>
        <dbReference type="Pfam" id="PF05649"/>
    </source>
</evidence>
<keyword evidence="10" id="KW-0812">Transmembrane</keyword>
<evidence type="ECO:0000256" key="6">
    <source>
        <dbReference type="ARBA" id="ARBA00022801"/>
    </source>
</evidence>
<comment type="subcellular location">
    <subcellularLocation>
        <location evidence="2">Cell membrane</location>
        <topology evidence="2">Single-pass type II membrane protein</topology>
    </subcellularLocation>
</comment>
<dbReference type="InterPro" id="IPR000718">
    <property type="entry name" value="Peptidase_M13"/>
</dbReference>
<feature type="region of interest" description="Disordered" evidence="9">
    <location>
        <begin position="93"/>
        <end position="112"/>
    </location>
</feature>
<evidence type="ECO:0008006" key="15">
    <source>
        <dbReference type="Google" id="ProtNLM"/>
    </source>
</evidence>
<evidence type="ECO:0000256" key="10">
    <source>
        <dbReference type="SAM" id="Phobius"/>
    </source>
</evidence>
<comment type="caution">
    <text evidence="13">The sequence shown here is derived from an EMBL/GenBank/DDBJ whole genome shotgun (WGS) entry which is preliminary data.</text>
</comment>
<keyword evidence="5" id="KW-0479">Metal-binding</keyword>
<keyword evidence="10" id="KW-1133">Transmembrane helix</keyword>
<evidence type="ECO:0000259" key="11">
    <source>
        <dbReference type="Pfam" id="PF01431"/>
    </source>
</evidence>
<keyword evidence="8" id="KW-0482">Metalloprotease</keyword>
<dbReference type="InterPro" id="IPR042089">
    <property type="entry name" value="Peptidase_M13_dom_2"/>
</dbReference>
<dbReference type="Gene3D" id="3.40.390.10">
    <property type="entry name" value="Collagenase (Catalytic Domain)"/>
    <property type="match status" value="1"/>
</dbReference>
<dbReference type="Pfam" id="PF05649">
    <property type="entry name" value="Peptidase_M13_N"/>
    <property type="match status" value="1"/>
</dbReference>
<dbReference type="InterPro" id="IPR024079">
    <property type="entry name" value="MetalloPept_cat_dom_sf"/>
</dbReference>
<evidence type="ECO:0000256" key="7">
    <source>
        <dbReference type="ARBA" id="ARBA00022833"/>
    </source>
</evidence>
<feature type="compositionally biased region" description="Polar residues" evidence="9">
    <location>
        <begin position="93"/>
        <end position="110"/>
    </location>
</feature>
<comment type="cofactor">
    <cofactor evidence="1">
        <name>Zn(2+)</name>
        <dbReference type="ChEBI" id="CHEBI:29105"/>
    </cofactor>
</comment>
<gene>
    <name evidence="13" type="ORF">ODALV1_LOCUS5488</name>
</gene>
<evidence type="ECO:0000256" key="9">
    <source>
        <dbReference type="SAM" id="MobiDB-lite"/>
    </source>
</evidence>
<evidence type="ECO:0000256" key="3">
    <source>
        <dbReference type="ARBA" id="ARBA00007357"/>
    </source>
</evidence>
<evidence type="ECO:0000313" key="13">
    <source>
        <dbReference type="EMBL" id="CAL8083452.1"/>
    </source>
</evidence>
<evidence type="ECO:0000256" key="2">
    <source>
        <dbReference type="ARBA" id="ARBA00004401"/>
    </source>
</evidence>
<feature type="region of interest" description="Disordered" evidence="9">
    <location>
        <begin position="1"/>
        <end position="23"/>
    </location>
</feature>
<dbReference type="Proteomes" id="UP001642540">
    <property type="component" value="Unassembled WGS sequence"/>
</dbReference>
<dbReference type="InterPro" id="IPR018497">
    <property type="entry name" value="Peptidase_M13_C"/>
</dbReference>
<organism evidence="13 14">
    <name type="scientific">Orchesella dallaii</name>
    <dbReference type="NCBI Taxonomy" id="48710"/>
    <lineage>
        <taxon>Eukaryota</taxon>
        <taxon>Metazoa</taxon>
        <taxon>Ecdysozoa</taxon>
        <taxon>Arthropoda</taxon>
        <taxon>Hexapoda</taxon>
        <taxon>Collembola</taxon>
        <taxon>Entomobryomorpha</taxon>
        <taxon>Entomobryoidea</taxon>
        <taxon>Orchesellidae</taxon>
        <taxon>Orchesellinae</taxon>
        <taxon>Orchesella</taxon>
    </lineage>
</organism>
<reference evidence="13 14" key="1">
    <citation type="submission" date="2024-08" db="EMBL/GenBank/DDBJ databases">
        <authorList>
            <person name="Cucini C."/>
            <person name="Frati F."/>
        </authorList>
    </citation>
    <scope>NUCLEOTIDE SEQUENCE [LARGE SCALE GENOMIC DNA]</scope>
</reference>
<dbReference type="Pfam" id="PF01431">
    <property type="entry name" value="Peptidase_M13"/>
    <property type="match status" value="1"/>
</dbReference>
<dbReference type="PANTHER" id="PTHR11733">
    <property type="entry name" value="ZINC METALLOPROTEASE FAMILY M13 NEPRILYSIN-RELATED"/>
    <property type="match status" value="1"/>
</dbReference>
<protein>
    <recommendedName>
        <fullName evidence="15">Peptidase M13 N-terminal domain-containing protein</fullName>
    </recommendedName>
</protein>
<keyword evidence="14" id="KW-1185">Reference proteome</keyword>